<evidence type="ECO:0000313" key="2">
    <source>
        <dbReference type="EMBL" id="AYG00710.1"/>
    </source>
</evidence>
<proteinExistence type="predicted"/>
<dbReference type="AlphaFoldDB" id="A0A387BIJ1"/>
<accession>A0A387BIJ1</accession>
<evidence type="ECO:0000256" key="1">
    <source>
        <dbReference type="SAM" id="Phobius"/>
    </source>
</evidence>
<feature type="transmembrane region" description="Helical" evidence="1">
    <location>
        <begin position="85"/>
        <end position="118"/>
    </location>
</feature>
<evidence type="ECO:0000313" key="3">
    <source>
        <dbReference type="Proteomes" id="UP000269374"/>
    </source>
</evidence>
<keyword evidence="1" id="KW-0472">Membrane</keyword>
<keyword evidence="1" id="KW-0812">Transmembrane</keyword>
<keyword evidence="1" id="KW-1133">Transmembrane helix</keyword>
<dbReference type="KEGG" id="lact:D7I46_06155"/>
<dbReference type="EMBL" id="CP032627">
    <property type="protein sequence ID" value="AYG00710.1"/>
    <property type="molecule type" value="Genomic_DNA"/>
</dbReference>
<feature type="transmembrane region" description="Helical" evidence="1">
    <location>
        <begin position="6"/>
        <end position="30"/>
    </location>
</feature>
<feature type="transmembrane region" description="Helical" evidence="1">
    <location>
        <begin position="51"/>
        <end position="73"/>
    </location>
</feature>
<dbReference type="Proteomes" id="UP000269374">
    <property type="component" value="Chromosome"/>
</dbReference>
<protein>
    <recommendedName>
        <fullName evidence="4">DUF4064 domain-containing protein</fullName>
    </recommendedName>
</protein>
<dbReference type="RefSeq" id="WP_120772098.1">
    <property type="nucleotide sequence ID" value="NZ_CP032627.1"/>
</dbReference>
<reference evidence="2 3" key="1">
    <citation type="submission" date="2018-09" db="EMBL/GenBank/DDBJ databases">
        <title>Genome sequencing of strain 1JSPR-7.</title>
        <authorList>
            <person name="Heo J."/>
            <person name="Kim S.-J."/>
            <person name="Kwon S.-W."/>
        </authorList>
    </citation>
    <scope>NUCLEOTIDE SEQUENCE [LARGE SCALE GENOMIC DNA]</scope>
    <source>
        <strain evidence="2 3">1JSPR-7</strain>
    </source>
</reference>
<keyword evidence="3" id="KW-1185">Reference proteome</keyword>
<gene>
    <name evidence="2" type="ORF">D7I46_06155</name>
</gene>
<sequence length="129" mass="14427">MAKSRIFALIGNIIYTLLAFGSTLVGWTLLVLQHSKALDEELKKAGLDMQLLITAMIIAFSLILILMIFNWIAFARLDKGKGWRIYFLVLGIFYGLASTINSAGIIITLPIAVCFILAFVFKRRELSEV</sequence>
<name>A0A387BIJ1_9LACT</name>
<dbReference type="OrthoDB" id="2243591at2"/>
<evidence type="ECO:0008006" key="4">
    <source>
        <dbReference type="Google" id="ProtNLM"/>
    </source>
</evidence>
<organism evidence="2 3">
    <name type="scientific">Lactococcus allomyrinae</name>
    <dbReference type="NCBI Taxonomy" id="2419773"/>
    <lineage>
        <taxon>Bacteria</taxon>
        <taxon>Bacillati</taxon>
        <taxon>Bacillota</taxon>
        <taxon>Bacilli</taxon>
        <taxon>Lactobacillales</taxon>
        <taxon>Streptococcaceae</taxon>
        <taxon>Lactococcus</taxon>
    </lineage>
</organism>